<dbReference type="Proteomes" id="UP001241835">
    <property type="component" value="Segment"/>
</dbReference>
<reference evidence="2 3" key="1">
    <citation type="submission" date="2023-01" db="EMBL/GenBank/DDBJ databases">
        <title>New crAssphage isolates infecting Bacteroides cellulosilyticus.</title>
        <authorList>
            <person name="Papudeshi B."/>
            <person name="Vega A.A."/>
            <person name="Souza C."/>
            <person name="Giles S.K."/>
            <person name="Mallawaarachchi V."/>
            <person name="Roach M.J."/>
            <person name="An M."/>
            <person name="Jacobson N."/>
            <person name="McNair K."/>
            <person name="Mora M.F."/>
            <person name="Pastrana K."/>
            <person name="Leigh C."/>
            <person name="Cram C."/>
            <person name="Plewa W.S."/>
            <person name="Grigson S.R."/>
            <person name="Bouras G.S."/>
            <person name="Decewicz P."/>
            <person name="Luque A."/>
            <person name="Droit L."/>
            <person name="Handley S."/>
            <person name="Segall A.M."/>
            <person name="Dinsdale E.A."/>
            <person name="Edwards R.A."/>
        </authorList>
    </citation>
    <scope>NUCLEOTIDE SEQUENCE [LARGE SCALE GENOMIC DNA]</scope>
    <source>
        <strain evidence="2">Bc01</strain>
    </source>
</reference>
<sequence>MTYNELIYIVLDELKLSSDDSYYTPDHVIFLLVKYRSFLLKQRYSDIKKQIPDSDYQSICLDLIEVPAISGEPCEGSSYLRSKNKVPTTMMIGNPRVYPMDFYQGEITYISRDRMRYVGYNKFLRNIIYCSKAPDGYLYFKSWNPQFLHLEKVSFNAIFEDAKEASEMACPEEDGAICKLEDKEFPIEDALVPPLVELVVKELRGPEYSPKDEDNNAHDDLDDLNKR</sequence>
<evidence type="ECO:0000313" key="2">
    <source>
        <dbReference type="EMBL" id="WEU69760.1"/>
    </source>
</evidence>
<proteinExistence type="predicted"/>
<protein>
    <submittedName>
        <fullName evidence="2">Integration host factor subunit</fullName>
    </submittedName>
</protein>
<accession>A0AAF0D4Y5</accession>
<keyword evidence="3" id="KW-1185">Reference proteome</keyword>
<name>A0AAF0D4Y5_9CAUD</name>
<feature type="region of interest" description="Disordered" evidence="1">
    <location>
        <begin position="206"/>
        <end position="227"/>
    </location>
</feature>
<organism evidence="2 3">
    <name type="scientific">Kehishuvirus sp. 'tikkala'</name>
    <dbReference type="NCBI Taxonomy" id="3028513"/>
    <lineage>
        <taxon>Viruses</taxon>
        <taxon>Duplodnaviria</taxon>
        <taxon>Heunggongvirae</taxon>
        <taxon>Uroviricota</taxon>
        <taxon>Caudoviricetes</taxon>
        <taxon>Crassvirales</taxon>
        <taxon>Steigviridae</taxon>
        <taxon>Asinivirinae</taxon>
        <taxon>Kehishuvirus</taxon>
    </lineage>
</organism>
<dbReference type="EMBL" id="OQ198717">
    <property type="protein sequence ID" value="WEU69760.1"/>
    <property type="molecule type" value="Genomic_DNA"/>
</dbReference>
<evidence type="ECO:0000313" key="3">
    <source>
        <dbReference type="Proteomes" id="UP001241835"/>
    </source>
</evidence>
<dbReference type="Pfam" id="PF25702">
    <property type="entry name" value="CrAss_Ring_2"/>
    <property type="match status" value="1"/>
</dbReference>
<evidence type="ECO:0000256" key="1">
    <source>
        <dbReference type="SAM" id="MobiDB-lite"/>
    </source>
</evidence>
<dbReference type="InterPro" id="IPR057878">
    <property type="entry name" value="CrAss_Ring_2"/>
</dbReference>